<organism evidence="1 2">
    <name type="scientific">candidate division Kazan bacterium RIFCSPLOWO2_01_FULL_45_19</name>
    <dbReference type="NCBI Taxonomy" id="1798538"/>
    <lineage>
        <taxon>Bacteria</taxon>
        <taxon>Bacteria division Kazan-3B-28</taxon>
    </lineage>
</organism>
<dbReference type="Proteomes" id="UP000178085">
    <property type="component" value="Unassembled WGS sequence"/>
</dbReference>
<comment type="caution">
    <text evidence="1">The sequence shown here is derived from an EMBL/GenBank/DDBJ whole genome shotgun (WGS) entry which is preliminary data.</text>
</comment>
<proteinExistence type="predicted"/>
<dbReference type="AlphaFoldDB" id="A0A1F4NQ21"/>
<gene>
    <name evidence="1" type="ORF">A3K51_01655</name>
</gene>
<evidence type="ECO:0000313" key="2">
    <source>
        <dbReference type="Proteomes" id="UP000178085"/>
    </source>
</evidence>
<name>A0A1F4NQ21_UNCK3</name>
<reference evidence="1 2" key="1">
    <citation type="journal article" date="2016" name="Nat. Commun.">
        <title>Thousands of microbial genomes shed light on interconnected biogeochemical processes in an aquifer system.</title>
        <authorList>
            <person name="Anantharaman K."/>
            <person name="Brown C.T."/>
            <person name="Hug L.A."/>
            <person name="Sharon I."/>
            <person name="Castelle C.J."/>
            <person name="Probst A.J."/>
            <person name="Thomas B.C."/>
            <person name="Singh A."/>
            <person name="Wilkins M.J."/>
            <person name="Karaoz U."/>
            <person name="Brodie E.L."/>
            <person name="Williams K.H."/>
            <person name="Hubbard S.S."/>
            <person name="Banfield J.F."/>
        </authorList>
    </citation>
    <scope>NUCLEOTIDE SEQUENCE [LARGE SCALE GENOMIC DNA]</scope>
</reference>
<protein>
    <recommendedName>
        <fullName evidence="3">PRC-barrel domain-containing protein</fullName>
    </recommendedName>
</protein>
<evidence type="ECO:0000313" key="1">
    <source>
        <dbReference type="EMBL" id="OGB73541.1"/>
    </source>
</evidence>
<dbReference type="InterPro" id="IPR011033">
    <property type="entry name" value="PRC_barrel-like_sf"/>
</dbReference>
<evidence type="ECO:0008006" key="3">
    <source>
        <dbReference type="Google" id="ProtNLM"/>
    </source>
</evidence>
<sequence>MNLRQISSMKEVPVLDLETGDLLGHIASWVIHPRDQRIAAWLLGRNKLFQAPLAVVTADIAEYGPRMVVVRDSQTVIRPDEVVGLPELITARMVVVGFQATTVQGRVLGSVTDLVFDTISSQIQQYYIRPQSMAGFLQNDLVLPANQVTRIESNRVVFSEGVEAIPIVNPRKQVQTA</sequence>
<dbReference type="EMBL" id="METD01000001">
    <property type="protein sequence ID" value="OGB73541.1"/>
    <property type="molecule type" value="Genomic_DNA"/>
</dbReference>
<dbReference type="SUPFAM" id="SSF50346">
    <property type="entry name" value="PRC-barrel domain"/>
    <property type="match status" value="1"/>
</dbReference>
<accession>A0A1F4NQ21</accession>